<feature type="non-terminal residue" evidence="4">
    <location>
        <position position="285"/>
    </location>
</feature>
<dbReference type="PANTHER" id="PTHR42909">
    <property type="entry name" value="ZGC:136858"/>
    <property type="match status" value="1"/>
</dbReference>
<dbReference type="PANTHER" id="PTHR42909:SF1">
    <property type="entry name" value="CARBOHYDRATE KINASE PFKB DOMAIN-CONTAINING PROTEIN"/>
    <property type="match status" value="1"/>
</dbReference>
<dbReference type="InterPro" id="IPR011611">
    <property type="entry name" value="PfkB_dom"/>
</dbReference>
<protein>
    <recommendedName>
        <fullName evidence="3">Carbohydrate kinase PfkB domain-containing protein</fullName>
    </recommendedName>
</protein>
<dbReference type="Proteomes" id="UP001165082">
    <property type="component" value="Unassembled WGS sequence"/>
</dbReference>
<feature type="domain" description="Carbohydrate kinase PfkB" evidence="3">
    <location>
        <begin position="90"/>
        <end position="225"/>
    </location>
</feature>
<feature type="non-terminal residue" evidence="4">
    <location>
        <position position="1"/>
    </location>
</feature>
<dbReference type="GO" id="GO:0004730">
    <property type="term" value="F:pseudouridylate synthase activity"/>
    <property type="evidence" value="ECO:0007669"/>
    <property type="project" value="TreeGrafter"/>
</dbReference>
<feature type="compositionally biased region" description="Acidic residues" evidence="2">
    <location>
        <begin position="45"/>
        <end position="71"/>
    </location>
</feature>
<dbReference type="EMBL" id="BRXZ01001346">
    <property type="protein sequence ID" value="GMH68911.1"/>
    <property type="molecule type" value="Genomic_DNA"/>
</dbReference>
<dbReference type="GO" id="GO:0046872">
    <property type="term" value="F:metal ion binding"/>
    <property type="evidence" value="ECO:0007669"/>
    <property type="project" value="UniProtKB-KW"/>
</dbReference>
<dbReference type="SUPFAM" id="SSF53613">
    <property type="entry name" value="Ribokinase-like"/>
    <property type="match status" value="1"/>
</dbReference>
<dbReference type="GO" id="GO:0005737">
    <property type="term" value="C:cytoplasm"/>
    <property type="evidence" value="ECO:0007669"/>
    <property type="project" value="TreeGrafter"/>
</dbReference>
<dbReference type="GO" id="GO:0016798">
    <property type="term" value="F:hydrolase activity, acting on glycosyl bonds"/>
    <property type="evidence" value="ECO:0007669"/>
    <property type="project" value="TreeGrafter"/>
</dbReference>
<dbReference type="AlphaFoldDB" id="A0A9W7AE38"/>
<evidence type="ECO:0000259" key="3">
    <source>
        <dbReference type="Pfam" id="PF00294"/>
    </source>
</evidence>
<feature type="region of interest" description="Disordered" evidence="2">
    <location>
        <begin position="29"/>
        <end position="84"/>
    </location>
</feature>
<organism evidence="4 5">
    <name type="scientific">Triparma retinervis</name>
    <dbReference type="NCBI Taxonomy" id="2557542"/>
    <lineage>
        <taxon>Eukaryota</taxon>
        <taxon>Sar</taxon>
        <taxon>Stramenopiles</taxon>
        <taxon>Ochrophyta</taxon>
        <taxon>Bolidophyceae</taxon>
        <taxon>Parmales</taxon>
        <taxon>Triparmaceae</taxon>
        <taxon>Triparma</taxon>
    </lineage>
</organism>
<dbReference type="InterPro" id="IPR029056">
    <property type="entry name" value="Ribokinase-like"/>
</dbReference>
<comment type="caution">
    <text evidence="4">The sequence shown here is derived from an EMBL/GenBank/DDBJ whole genome shotgun (WGS) entry which is preliminary data.</text>
</comment>
<gene>
    <name evidence="4" type="ORF">TrRE_jg9649</name>
</gene>
<name>A0A9W7AE38_9STRA</name>
<reference evidence="4" key="1">
    <citation type="submission" date="2022-07" db="EMBL/GenBank/DDBJ databases">
        <title>Genome analysis of Parmales, a sister group of diatoms, reveals the evolutionary specialization of diatoms from phago-mixotrophs to photoautotrophs.</title>
        <authorList>
            <person name="Ban H."/>
            <person name="Sato S."/>
            <person name="Yoshikawa S."/>
            <person name="Kazumasa Y."/>
            <person name="Nakamura Y."/>
            <person name="Ichinomiya M."/>
            <person name="Saitoh K."/>
            <person name="Sato N."/>
            <person name="Blanc-Mathieu R."/>
            <person name="Endo H."/>
            <person name="Kuwata A."/>
            <person name="Ogata H."/>
        </authorList>
    </citation>
    <scope>NUCLEOTIDE SEQUENCE</scope>
</reference>
<dbReference type="OrthoDB" id="198885at2759"/>
<dbReference type="Pfam" id="PF00294">
    <property type="entry name" value="PfkB"/>
    <property type="match status" value="1"/>
</dbReference>
<keyword evidence="1" id="KW-0479">Metal-binding</keyword>
<sequence>LESNIKLVENNARVGAGVALAVKEIEMEEMEREGKVGKIVSYPDFDNDDDDNDDDDDDEDEDEDEDEDDDSYSGAPTSHLPPFTSPPIIVMGGSVIDMVAKPSSPLVLSTSNPGSMSTSHGGVGRNIVETMGRLLPPSLLPSVAFYSAVGPDAWGSSLTSSLDGVYGLPVVRANVIAGRRTATYLAFMDGGNDLHCAVADTRVLRDIPAPDKGDLARAEYFVFDGNPRVGRLRRALGGVGTETMVVFEPTSVAKAGKIARAGLLGRVNIMTPNGEEVMAMGRALG</sequence>
<dbReference type="Gene3D" id="3.40.1190.20">
    <property type="match status" value="1"/>
</dbReference>
<evidence type="ECO:0000313" key="4">
    <source>
        <dbReference type="EMBL" id="GMH68911.1"/>
    </source>
</evidence>
<evidence type="ECO:0000313" key="5">
    <source>
        <dbReference type="Proteomes" id="UP001165082"/>
    </source>
</evidence>
<keyword evidence="5" id="KW-1185">Reference proteome</keyword>
<accession>A0A9W7AE38</accession>
<evidence type="ECO:0000256" key="1">
    <source>
        <dbReference type="ARBA" id="ARBA00022723"/>
    </source>
</evidence>
<proteinExistence type="predicted"/>
<evidence type="ECO:0000256" key="2">
    <source>
        <dbReference type="SAM" id="MobiDB-lite"/>
    </source>
</evidence>